<evidence type="ECO:0000256" key="2">
    <source>
        <dbReference type="ARBA" id="ARBA00022801"/>
    </source>
</evidence>
<dbReference type="AlphaFoldDB" id="A0AAE0LS07"/>
<accession>A0AAE0LS07</accession>
<evidence type="ECO:0000256" key="1">
    <source>
        <dbReference type="ARBA" id="ARBA00005863"/>
    </source>
</evidence>
<dbReference type="EMBL" id="JAUEPN010000004">
    <property type="protein sequence ID" value="KAK3295353.1"/>
    <property type="molecule type" value="Genomic_DNA"/>
</dbReference>
<dbReference type="InterPro" id="IPR005645">
    <property type="entry name" value="FSH-like_dom"/>
</dbReference>
<dbReference type="PANTHER" id="PTHR48070:SF3">
    <property type="entry name" value="ESTERASE DBAE-RELATED"/>
    <property type="match status" value="1"/>
</dbReference>
<evidence type="ECO:0000259" key="3">
    <source>
        <dbReference type="Pfam" id="PF03959"/>
    </source>
</evidence>
<dbReference type="InterPro" id="IPR050593">
    <property type="entry name" value="LovG"/>
</dbReference>
<dbReference type="GeneID" id="87835278"/>
<evidence type="ECO:0000313" key="5">
    <source>
        <dbReference type="Proteomes" id="UP001278766"/>
    </source>
</evidence>
<dbReference type="GO" id="GO:0044550">
    <property type="term" value="P:secondary metabolite biosynthetic process"/>
    <property type="evidence" value="ECO:0007669"/>
    <property type="project" value="TreeGrafter"/>
</dbReference>
<reference evidence="4" key="2">
    <citation type="submission" date="2023-06" db="EMBL/GenBank/DDBJ databases">
        <authorList>
            <consortium name="Lawrence Berkeley National Laboratory"/>
            <person name="Haridas S."/>
            <person name="Hensen N."/>
            <person name="Bonometti L."/>
            <person name="Westerberg I."/>
            <person name="Brannstrom I.O."/>
            <person name="Guillou S."/>
            <person name="Cros-Aarteil S."/>
            <person name="Calhoun S."/>
            <person name="Kuo A."/>
            <person name="Mondo S."/>
            <person name="Pangilinan J."/>
            <person name="Riley R."/>
            <person name="Labutti K."/>
            <person name="Andreopoulos B."/>
            <person name="Lipzen A."/>
            <person name="Chen C."/>
            <person name="Yanf M."/>
            <person name="Daum C."/>
            <person name="Ng V."/>
            <person name="Clum A."/>
            <person name="Steindorff A."/>
            <person name="Ohm R."/>
            <person name="Martin F."/>
            <person name="Silar P."/>
            <person name="Natvig D."/>
            <person name="Lalanne C."/>
            <person name="Gautier V."/>
            <person name="Ament-Velasquez S.L."/>
            <person name="Kruys A."/>
            <person name="Hutchinson M.I."/>
            <person name="Powell A.J."/>
            <person name="Barry K."/>
            <person name="Miller A.N."/>
            <person name="Grigoriev I.V."/>
            <person name="Debuchy R."/>
            <person name="Gladieux P."/>
            <person name="Thoren M.H."/>
            <person name="Johannesson H."/>
        </authorList>
    </citation>
    <scope>NUCLEOTIDE SEQUENCE</scope>
    <source>
        <strain evidence="4">CBS 168.71</strain>
    </source>
</reference>
<keyword evidence="5" id="KW-1185">Reference proteome</keyword>
<name>A0AAE0LS07_9PEZI</name>
<sequence length="226" mass="24448">MAKPSILFLHGSGTNAEIFRLQTRKLAHLLQPHFTLLYPTAPLPSKPGPGVLPFFEECGPFATWMDDTSAATEDPYWGADHSDDSSGVSALLASIERLVRDEGAGPVVGVVGFSMGAQVGMEVSRRMGEAVRVVVSVCGTVPYRGGGDAAREEGFRRMVERGRVRAESVQIIGETDPWRGQSEKLVGFFEEDGRRVIRFRGGHMMPADDAINKQVVKVMLAACSGV</sequence>
<feature type="domain" description="Serine hydrolase" evidence="3">
    <location>
        <begin position="3"/>
        <end position="214"/>
    </location>
</feature>
<dbReference type="InterPro" id="IPR029058">
    <property type="entry name" value="AB_hydrolase_fold"/>
</dbReference>
<dbReference type="Pfam" id="PF03959">
    <property type="entry name" value="FSH1"/>
    <property type="match status" value="1"/>
</dbReference>
<comment type="similarity">
    <text evidence="1">Belongs to the LovG family.</text>
</comment>
<organism evidence="4 5">
    <name type="scientific">Chaetomium fimeti</name>
    <dbReference type="NCBI Taxonomy" id="1854472"/>
    <lineage>
        <taxon>Eukaryota</taxon>
        <taxon>Fungi</taxon>
        <taxon>Dikarya</taxon>
        <taxon>Ascomycota</taxon>
        <taxon>Pezizomycotina</taxon>
        <taxon>Sordariomycetes</taxon>
        <taxon>Sordariomycetidae</taxon>
        <taxon>Sordariales</taxon>
        <taxon>Chaetomiaceae</taxon>
        <taxon>Chaetomium</taxon>
    </lineage>
</organism>
<dbReference type="GO" id="GO:0016787">
    <property type="term" value="F:hydrolase activity"/>
    <property type="evidence" value="ECO:0007669"/>
    <property type="project" value="UniProtKB-KW"/>
</dbReference>
<dbReference type="PANTHER" id="PTHR48070">
    <property type="entry name" value="ESTERASE OVCA2"/>
    <property type="match status" value="1"/>
</dbReference>
<reference evidence="4" key="1">
    <citation type="journal article" date="2023" name="Mol. Phylogenet. Evol.">
        <title>Genome-scale phylogeny and comparative genomics of the fungal order Sordariales.</title>
        <authorList>
            <person name="Hensen N."/>
            <person name="Bonometti L."/>
            <person name="Westerberg I."/>
            <person name="Brannstrom I.O."/>
            <person name="Guillou S."/>
            <person name="Cros-Aarteil S."/>
            <person name="Calhoun S."/>
            <person name="Haridas S."/>
            <person name="Kuo A."/>
            <person name="Mondo S."/>
            <person name="Pangilinan J."/>
            <person name="Riley R."/>
            <person name="LaButti K."/>
            <person name="Andreopoulos B."/>
            <person name="Lipzen A."/>
            <person name="Chen C."/>
            <person name="Yan M."/>
            <person name="Daum C."/>
            <person name="Ng V."/>
            <person name="Clum A."/>
            <person name="Steindorff A."/>
            <person name="Ohm R.A."/>
            <person name="Martin F."/>
            <person name="Silar P."/>
            <person name="Natvig D.O."/>
            <person name="Lalanne C."/>
            <person name="Gautier V."/>
            <person name="Ament-Velasquez S.L."/>
            <person name="Kruys A."/>
            <person name="Hutchinson M.I."/>
            <person name="Powell A.J."/>
            <person name="Barry K."/>
            <person name="Miller A.N."/>
            <person name="Grigoriev I.V."/>
            <person name="Debuchy R."/>
            <person name="Gladieux P."/>
            <person name="Hiltunen Thoren M."/>
            <person name="Johannesson H."/>
        </authorList>
    </citation>
    <scope>NUCLEOTIDE SEQUENCE</scope>
    <source>
        <strain evidence="4">CBS 168.71</strain>
    </source>
</reference>
<dbReference type="Gene3D" id="3.40.50.1820">
    <property type="entry name" value="alpha/beta hydrolase"/>
    <property type="match status" value="1"/>
</dbReference>
<dbReference type="Proteomes" id="UP001278766">
    <property type="component" value="Unassembled WGS sequence"/>
</dbReference>
<dbReference type="RefSeq" id="XP_062658867.1">
    <property type="nucleotide sequence ID" value="XM_062798330.1"/>
</dbReference>
<protein>
    <submittedName>
        <fullName evidence="4">Serine hydrolase FSH</fullName>
    </submittedName>
</protein>
<dbReference type="GO" id="GO:0005737">
    <property type="term" value="C:cytoplasm"/>
    <property type="evidence" value="ECO:0007669"/>
    <property type="project" value="TreeGrafter"/>
</dbReference>
<keyword evidence="2 4" id="KW-0378">Hydrolase</keyword>
<gene>
    <name evidence="4" type="ORF">B0H64DRAFT_144762</name>
</gene>
<evidence type="ECO:0000313" key="4">
    <source>
        <dbReference type="EMBL" id="KAK3295353.1"/>
    </source>
</evidence>
<dbReference type="GO" id="GO:0005634">
    <property type="term" value="C:nucleus"/>
    <property type="evidence" value="ECO:0007669"/>
    <property type="project" value="TreeGrafter"/>
</dbReference>
<proteinExistence type="inferred from homology"/>
<dbReference type="SUPFAM" id="SSF53474">
    <property type="entry name" value="alpha/beta-Hydrolases"/>
    <property type="match status" value="1"/>
</dbReference>
<comment type="caution">
    <text evidence="4">The sequence shown here is derived from an EMBL/GenBank/DDBJ whole genome shotgun (WGS) entry which is preliminary data.</text>
</comment>